<gene>
    <name evidence="1" type="ORF">F5876DRAFT_84183</name>
</gene>
<accession>A0ACC1TH15</accession>
<dbReference type="Proteomes" id="UP001163835">
    <property type="component" value="Unassembled WGS sequence"/>
</dbReference>
<keyword evidence="2" id="KW-1185">Reference proteome</keyword>
<evidence type="ECO:0000313" key="1">
    <source>
        <dbReference type="EMBL" id="KAJ3803896.1"/>
    </source>
</evidence>
<dbReference type="EMBL" id="MU796578">
    <property type="protein sequence ID" value="KAJ3803896.1"/>
    <property type="molecule type" value="Genomic_DNA"/>
</dbReference>
<name>A0ACC1TH15_9AGAR</name>
<evidence type="ECO:0000313" key="2">
    <source>
        <dbReference type="Proteomes" id="UP001163835"/>
    </source>
</evidence>
<protein>
    <submittedName>
        <fullName evidence="1">Uncharacterized protein</fullName>
    </submittedName>
</protein>
<sequence length="161" mass="18200">MLGKAARFPISKIRASLRVEKFGDVFHMDVWRPASVQMLNHYAYMLTVIDKATSWFKELLMKGKDESFAQYIVLQTGLQTQYGIMVKKLHSVMPRPPQYQPHALTPLHLRSTSVPPQDSTIFSTTFPPLTRVAPKPSPTRVRSSPTPTPLSTNLNYLPHGP</sequence>
<comment type="caution">
    <text evidence="1">The sequence shown here is derived from an EMBL/GenBank/DDBJ whole genome shotgun (WGS) entry which is preliminary data.</text>
</comment>
<proteinExistence type="predicted"/>
<organism evidence="1 2">
    <name type="scientific">Lentinula aff. lateritia</name>
    <dbReference type="NCBI Taxonomy" id="2804960"/>
    <lineage>
        <taxon>Eukaryota</taxon>
        <taxon>Fungi</taxon>
        <taxon>Dikarya</taxon>
        <taxon>Basidiomycota</taxon>
        <taxon>Agaricomycotina</taxon>
        <taxon>Agaricomycetes</taxon>
        <taxon>Agaricomycetidae</taxon>
        <taxon>Agaricales</taxon>
        <taxon>Marasmiineae</taxon>
        <taxon>Omphalotaceae</taxon>
        <taxon>Lentinula</taxon>
    </lineage>
</organism>
<reference evidence="1" key="1">
    <citation type="submission" date="2022-09" db="EMBL/GenBank/DDBJ databases">
        <title>A Global Phylogenomic Analysis of the Shiitake Genus Lentinula.</title>
        <authorList>
            <consortium name="DOE Joint Genome Institute"/>
            <person name="Sierra-Patev S."/>
            <person name="Min B."/>
            <person name="Naranjo-Ortiz M."/>
            <person name="Looney B."/>
            <person name="Konkel Z."/>
            <person name="Slot J.C."/>
            <person name="Sakamoto Y."/>
            <person name="Steenwyk J.L."/>
            <person name="Rokas A."/>
            <person name="Carro J."/>
            <person name="Camarero S."/>
            <person name="Ferreira P."/>
            <person name="Molpeceres G."/>
            <person name="Ruiz-Duenas F.J."/>
            <person name="Serrano A."/>
            <person name="Henrissat B."/>
            <person name="Drula E."/>
            <person name="Hughes K.W."/>
            <person name="Mata J.L."/>
            <person name="Ishikawa N.K."/>
            <person name="Vargas-Isla R."/>
            <person name="Ushijima S."/>
            <person name="Smith C.A."/>
            <person name="Ahrendt S."/>
            <person name="Andreopoulos W."/>
            <person name="He G."/>
            <person name="Labutti K."/>
            <person name="Lipzen A."/>
            <person name="Ng V."/>
            <person name="Riley R."/>
            <person name="Sandor L."/>
            <person name="Barry K."/>
            <person name="Martinez A.T."/>
            <person name="Xiao Y."/>
            <person name="Gibbons J.G."/>
            <person name="Terashima K."/>
            <person name="Grigoriev I.V."/>
            <person name="Hibbett D.S."/>
        </authorList>
    </citation>
    <scope>NUCLEOTIDE SEQUENCE</scope>
    <source>
        <strain evidence="1">TMI1499</strain>
    </source>
</reference>